<feature type="domain" description="DUF6851" evidence="2">
    <location>
        <begin position="76"/>
        <end position="214"/>
    </location>
</feature>
<keyword evidence="1" id="KW-0732">Signal</keyword>
<dbReference type="Pfam" id="PF21167">
    <property type="entry name" value="DUF6851"/>
    <property type="match status" value="1"/>
</dbReference>
<dbReference type="InterPro" id="IPR049283">
    <property type="entry name" value="DUF6851"/>
</dbReference>
<evidence type="ECO:0000259" key="2">
    <source>
        <dbReference type="Pfam" id="PF21167"/>
    </source>
</evidence>
<dbReference type="RefSeq" id="WP_132875434.1">
    <property type="nucleotide sequence ID" value="NZ_SLXQ01000001.1"/>
</dbReference>
<feature type="signal peptide" evidence="1">
    <location>
        <begin position="1"/>
        <end position="26"/>
    </location>
</feature>
<dbReference type="OrthoDB" id="103227at2"/>
<proteinExistence type="predicted"/>
<dbReference type="EMBL" id="SLXQ01000001">
    <property type="protein sequence ID" value="TCP56894.1"/>
    <property type="molecule type" value="Genomic_DNA"/>
</dbReference>
<evidence type="ECO:0008006" key="6">
    <source>
        <dbReference type="Google" id="ProtNLM"/>
    </source>
</evidence>
<dbReference type="InterPro" id="IPR016119">
    <property type="entry name" value="Br/Cl_peroxidase_C"/>
</dbReference>
<dbReference type="InterPro" id="IPR036938">
    <property type="entry name" value="PAP2/HPO_sf"/>
</dbReference>
<gene>
    <name evidence="4" type="ORF">EV191_101843</name>
</gene>
<dbReference type="Gene3D" id="1.10.606.10">
    <property type="entry name" value="Vanadium-containing Chloroperoxidase, domain 2"/>
    <property type="match status" value="1"/>
</dbReference>
<dbReference type="Pfam" id="PF22778">
    <property type="entry name" value="VCPO_2nd"/>
    <property type="match status" value="1"/>
</dbReference>
<reference evidence="4 5" key="1">
    <citation type="submission" date="2019-03" db="EMBL/GenBank/DDBJ databases">
        <title>Genomic Encyclopedia of Type Strains, Phase IV (KMG-IV): sequencing the most valuable type-strain genomes for metagenomic binning, comparative biology and taxonomic classification.</title>
        <authorList>
            <person name="Goeker M."/>
        </authorList>
    </citation>
    <scope>NUCLEOTIDE SEQUENCE [LARGE SCALE GENOMIC DNA]</scope>
    <source>
        <strain evidence="4 5">DSM 45765</strain>
    </source>
</reference>
<dbReference type="PROSITE" id="PS51318">
    <property type="entry name" value="TAT"/>
    <property type="match status" value="1"/>
</dbReference>
<dbReference type="Proteomes" id="UP000294911">
    <property type="component" value="Unassembled WGS sequence"/>
</dbReference>
<dbReference type="CDD" id="cd03398">
    <property type="entry name" value="PAP2_haloperoxidase"/>
    <property type="match status" value="1"/>
</dbReference>
<organism evidence="4 5">
    <name type="scientific">Tamaricihabitans halophyticus</name>
    <dbReference type="NCBI Taxonomy" id="1262583"/>
    <lineage>
        <taxon>Bacteria</taxon>
        <taxon>Bacillati</taxon>
        <taxon>Actinomycetota</taxon>
        <taxon>Actinomycetes</taxon>
        <taxon>Pseudonocardiales</taxon>
        <taxon>Pseudonocardiaceae</taxon>
        <taxon>Tamaricihabitans</taxon>
    </lineage>
</organism>
<dbReference type="InterPro" id="IPR055161">
    <property type="entry name" value="NapH1-like_2nd"/>
</dbReference>
<dbReference type="AlphaFoldDB" id="A0A4R2R4P5"/>
<name>A0A4R2R4P5_9PSEU</name>
<accession>A0A4R2R4P5</accession>
<evidence type="ECO:0000256" key="1">
    <source>
        <dbReference type="SAM" id="SignalP"/>
    </source>
</evidence>
<evidence type="ECO:0000259" key="3">
    <source>
        <dbReference type="Pfam" id="PF22778"/>
    </source>
</evidence>
<evidence type="ECO:0000313" key="4">
    <source>
        <dbReference type="EMBL" id="TCP56894.1"/>
    </source>
</evidence>
<keyword evidence="5" id="KW-1185">Reference proteome</keyword>
<dbReference type="PANTHER" id="PTHR34599:SF2">
    <property type="entry name" value="TRAF-TYPE DOMAIN-CONTAINING PROTEIN"/>
    <property type="match status" value="1"/>
</dbReference>
<sequence length="498" mass="54709">MYSRRRIGLACAALAGLLAFSLGAPASTASKHTAAFDLDHGNAATEYAIPIVQPVIEELSPGGNDLTIILHWTSQITAAWFDAVAPYHPTAVGIASRLPRQERTEATNRNVNIALLYASYQIFSSLDPQESERWRKMLTDVGLDPDDQTTNPNTPVGIGNSAGRALAESRRHDGMNQHGDEGGRKYHRTPFADYTNYQPVNTADELTDPTRWQPAVVTDDNGIYRQQRFVTPQMRLADPYTYSSPEKFRAPAPIARKDGADSAEYRAQADNVLHHSAKLTERQKLVAETFDHKFVSIGNASLFLSEKLDLSIIESVQQEALFTLSNYDTTIAVWQEKHRYDAVRPFSAIAHLYGDKPVQAWGGPGKGTVADMPANQWRSYINSADHPEYPSGSAAVCASQAQMARNMYQDDQLGFPVEYAKGSSRIEPGSTPSSDTTLRFDTWSELEEQCGQSRVWGGVHFQQAVDAGADLGHQIADVAYRTMRGYVAGTAPPLTAGK</sequence>
<feature type="chain" id="PRO_5039055477" description="PAP2 superfamily protein" evidence="1">
    <location>
        <begin position="27"/>
        <end position="498"/>
    </location>
</feature>
<feature type="domain" description="Vanadium-dependent haloperoxidase NapH1-like second helical-bundle" evidence="3">
    <location>
        <begin position="325"/>
        <end position="489"/>
    </location>
</feature>
<comment type="caution">
    <text evidence="4">The sequence shown here is derived from an EMBL/GenBank/DDBJ whole genome shotgun (WGS) entry which is preliminary data.</text>
</comment>
<dbReference type="GO" id="GO:0004601">
    <property type="term" value="F:peroxidase activity"/>
    <property type="evidence" value="ECO:0007669"/>
    <property type="project" value="InterPro"/>
</dbReference>
<protein>
    <recommendedName>
        <fullName evidence="6">PAP2 superfamily protein</fullName>
    </recommendedName>
</protein>
<dbReference type="PANTHER" id="PTHR34599">
    <property type="entry name" value="PEROXIDASE-RELATED"/>
    <property type="match status" value="1"/>
</dbReference>
<evidence type="ECO:0000313" key="5">
    <source>
        <dbReference type="Proteomes" id="UP000294911"/>
    </source>
</evidence>
<dbReference type="InterPro" id="IPR006311">
    <property type="entry name" value="TAT_signal"/>
</dbReference>
<dbReference type="SUPFAM" id="SSF48317">
    <property type="entry name" value="Acid phosphatase/Vanadium-dependent haloperoxidase"/>
    <property type="match status" value="1"/>
</dbReference>
<dbReference type="InterPro" id="IPR052559">
    <property type="entry name" value="V-haloperoxidase"/>
</dbReference>